<dbReference type="SUPFAM" id="SSF52833">
    <property type="entry name" value="Thioredoxin-like"/>
    <property type="match status" value="1"/>
</dbReference>
<dbReference type="CDD" id="cd03191">
    <property type="entry name" value="GST_C_Zeta"/>
    <property type="match status" value="1"/>
</dbReference>
<comment type="caution">
    <text evidence="4">The sequence shown here is derived from an EMBL/GenBank/DDBJ whole genome shotgun (WGS) entry which is preliminary data.</text>
</comment>
<keyword evidence="5" id="KW-1185">Reference proteome</keyword>
<evidence type="ECO:0000313" key="5">
    <source>
        <dbReference type="Proteomes" id="UP000278222"/>
    </source>
</evidence>
<evidence type="ECO:0000313" key="4">
    <source>
        <dbReference type="EMBL" id="ROP81118.1"/>
    </source>
</evidence>
<dbReference type="PANTHER" id="PTHR42673">
    <property type="entry name" value="MALEYLACETOACETATE ISOMERASE"/>
    <property type="match status" value="1"/>
</dbReference>
<evidence type="ECO:0000259" key="3">
    <source>
        <dbReference type="PROSITE" id="PS50405"/>
    </source>
</evidence>
<reference evidence="4 5" key="1">
    <citation type="submission" date="2018-11" db="EMBL/GenBank/DDBJ databases">
        <title>Genomic Encyclopedia of Type Strains, Phase IV (KMG-IV): sequencing the most valuable type-strain genomes for metagenomic binning, comparative biology and taxonomic classification.</title>
        <authorList>
            <person name="Goeker M."/>
        </authorList>
    </citation>
    <scope>NUCLEOTIDE SEQUENCE [LARGE SCALE GENOMIC DNA]</scope>
    <source>
        <strain evidence="4 5">DSM 5900</strain>
    </source>
</reference>
<dbReference type="SFLD" id="SFLDG00358">
    <property type="entry name" value="Main_(cytGST)"/>
    <property type="match status" value="1"/>
</dbReference>
<evidence type="ECO:0000256" key="1">
    <source>
        <dbReference type="ARBA" id="ARBA00010007"/>
    </source>
</evidence>
<dbReference type="Gene3D" id="1.20.1050.10">
    <property type="match status" value="1"/>
</dbReference>
<evidence type="ECO:0000259" key="2">
    <source>
        <dbReference type="PROSITE" id="PS50404"/>
    </source>
</evidence>
<dbReference type="GO" id="GO:0005737">
    <property type="term" value="C:cytoplasm"/>
    <property type="evidence" value="ECO:0007669"/>
    <property type="project" value="InterPro"/>
</dbReference>
<organism evidence="4 5">
    <name type="scientific">Stella humosa</name>
    <dbReference type="NCBI Taxonomy" id="94"/>
    <lineage>
        <taxon>Bacteria</taxon>
        <taxon>Pseudomonadati</taxon>
        <taxon>Pseudomonadota</taxon>
        <taxon>Alphaproteobacteria</taxon>
        <taxon>Rhodospirillales</taxon>
        <taxon>Stellaceae</taxon>
        <taxon>Stella</taxon>
    </lineage>
</organism>
<dbReference type="Pfam" id="PF13409">
    <property type="entry name" value="GST_N_2"/>
    <property type="match status" value="1"/>
</dbReference>
<dbReference type="GO" id="GO:0006749">
    <property type="term" value="P:glutathione metabolic process"/>
    <property type="evidence" value="ECO:0007669"/>
    <property type="project" value="TreeGrafter"/>
</dbReference>
<dbReference type="SFLD" id="SFLDS00019">
    <property type="entry name" value="Glutathione_Transferase_(cytos"/>
    <property type="match status" value="1"/>
</dbReference>
<dbReference type="InterPro" id="IPR010987">
    <property type="entry name" value="Glutathione-S-Trfase_C-like"/>
</dbReference>
<dbReference type="GO" id="GO:0004364">
    <property type="term" value="F:glutathione transferase activity"/>
    <property type="evidence" value="ECO:0007669"/>
    <property type="project" value="TreeGrafter"/>
</dbReference>
<dbReference type="InterPro" id="IPR036282">
    <property type="entry name" value="Glutathione-S-Trfase_C_sf"/>
</dbReference>
<dbReference type="PROSITE" id="PS50404">
    <property type="entry name" value="GST_NTER"/>
    <property type="match status" value="1"/>
</dbReference>
<proteinExistence type="inferred from homology"/>
<dbReference type="InterPro" id="IPR040079">
    <property type="entry name" value="Glutathione_S-Trfase"/>
</dbReference>
<dbReference type="SUPFAM" id="SSF47616">
    <property type="entry name" value="GST C-terminal domain-like"/>
    <property type="match status" value="1"/>
</dbReference>
<sequence length="216" mass="23254">MRLYSQTRNSAGWRVRIALHWKAVPFDYVAVSGLAPGEYRRINPQGLLPALAVGGRIVAQSAAILELLEELHPAPPLLPGDPVARAEVRAFAGLIAADLHPLNNNRVRKYLAGPLGRSPAEVDGWYRHWVAVGLASLEETLAGSPVGGPFCFGPAPTLADLHLVPQIYNCRRFGCDLAPYPRLVAADAACRDVAAFRAAAPEHLPDYSGAEPPWMA</sequence>
<protein>
    <submittedName>
        <fullName evidence="4">Maleylacetoacetate isomerase</fullName>
    </submittedName>
</protein>
<dbReference type="AlphaFoldDB" id="A0A3N1KS58"/>
<feature type="domain" description="GST C-terminal" evidence="3">
    <location>
        <begin position="81"/>
        <end position="216"/>
    </location>
</feature>
<dbReference type="InterPro" id="IPR005955">
    <property type="entry name" value="GST_Zeta"/>
</dbReference>
<accession>A0A3N1KS58</accession>
<dbReference type="Proteomes" id="UP000278222">
    <property type="component" value="Unassembled WGS sequence"/>
</dbReference>
<dbReference type="InterPro" id="IPR036249">
    <property type="entry name" value="Thioredoxin-like_sf"/>
</dbReference>
<feature type="domain" description="GST N-terminal" evidence="2">
    <location>
        <begin position="1"/>
        <end position="76"/>
    </location>
</feature>
<dbReference type="RefSeq" id="WP_123694739.1">
    <property type="nucleotide sequence ID" value="NZ_AP019700.1"/>
</dbReference>
<dbReference type="PANTHER" id="PTHR42673:SF4">
    <property type="entry name" value="MALEYLACETOACETATE ISOMERASE"/>
    <property type="match status" value="1"/>
</dbReference>
<dbReference type="OrthoDB" id="509852at2"/>
<gene>
    <name evidence="4" type="ORF">EDC65_4973</name>
</gene>
<dbReference type="PROSITE" id="PS50405">
    <property type="entry name" value="GST_CTER"/>
    <property type="match status" value="1"/>
</dbReference>
<keyword evidence="4" id="KW-0413">Isomerase</keyword>
<dbReference type="Gene3D" id="3.40.30.10">
    <property type="entry name" value="Glutaredoxin"/>
    <property type="match status" value="1"/>
</dbReference>
<dbReference type="NCBIfam" id="TIGR01262">
    <property type="entry name" value="maiA"/>
    <property type="match status" value="1"/>
</dbReference>
<dbReference type="InterPro" id="IPR004045">
    <property type="entry name" value="Glutathione_S-Trfase_N"/>
</dbReference>
<comment type="similarity">
    <text evidence="1">Belongs to the GST superfamily. Zeta family.</text>
</comment>
<dbReference type="GO" id="GO:0006559">
    <property type="term" value="P:L-phenylalanine catabolic process"/>
    <property type="evidence" value="ECO:0007669"/>
    <property type="project" value="TreeGrafter"/>
</dbReference>
<dbReference type="InterPro" id="IPR034330">
    <property type="entry name" value="GST_Zeta_C"/>
</dbReference>
<dbReference type="GO" id="GO:0016034">
    <property type="term" value="F:maleylacetoacetate isomerase activity"/>
    <property type="evidence" value="ECO:0007669"/>
    <property type="project" value="TreeGrafter"/>
</dbReference>
<dbReference type="EMBL" id="RJKX01000018">
    <property type="protein sequence ID" value="ROP81118.1"/>
    <property type="molecule type" value="Genomic_DNA"/>
</dbReference>
<name>A0A3N1KS58_9PROT</name>